<dbReference type="InterPro" id="IPR001387">
    <property type="entry name" value="Cro/C1-type_HTH"/>
</dbReference>
<dbReference type="Gene3D" id="1.10.10.2830">
    <property type="match status" value="1"/>
</dbReference>
<dbReference type="Proteomes" id="UP000238392">
    <property type="component" value="Unassembled WGS sequence"/>
</dbReference>
<dbReference type="InterPro" id="IPR050336">
    <property type="entry name" value="Chromosome_partition/occlusion"/>
</dbReference>
<comment type="similarity">
    <text evidence="1">Belongs to the ParB family.</text>
</comment>
<gene>
    <name evidence="6" type="ORF">CLV74_103196</name>
</gene>
<name>A0A2T0WY57_9RHOB</name>
<evidence type="ECO:0000256" key="4">
    <source>
        <dbReference type="ARBA" id="ARBA00025472"/>
    </source>
</evidence>
<dbReference type="SUPFAM" id="SSF110849">
    <property type="entry name" value="ParB/Sulfiredoxin"/>
    <property type="match status" value="1"/>
</dbReference>
<feature type="domain" description="ParB-like N-terminal" evidence="5">
    <location>
        <begin position="39"/>
        <end position="131"/>
    </location>
</feature>
<proteinExistence type="inferred from homology"/>
<dbReference type="InterPro" id="IPR057240">
    <property type="entry name" value="ParB_dimer_C"/>
</dbReference>
<dbReference type="Pfam" id="PF23552">
    <property type="entry name" value="ParB_C"/>
    <property type="match status" value="1"/>
</dbReference>
<dbReference type="InterPro" id="IPR041468">
    <property type="entry name" value="HTH_ParB/Spo0J"/>
</dbReference>
<comment type="caution">
    <text evidence="6">The sequence shown here is derived from an EMBL/GenBank/DDBJ whole genome shotgun (WGS) entry which is preliminary data.</text>
</comment>
<dbReference type="SMART" id="SM00470">
    <property type="entry name" value="ParB"/>
    <property type="match status" value="1"/>
</dbReference>
<evidence type="ECO:0000256" key="2">
    <source>
        <dbReference type="ARBA" id="ARBA00022829"/>
    </source>
</evidence>
<keyword evidence="3" id="KW-0238">DNA-binding</keyword>
<evidence type="ECO:0000256" key="1">
    <source>
        <dbReference type="ARBA" id="ARBA00006295"/>
    </source>
</evidence>
<dbReference type="GO" id="GO:0005694">
    <property type="term" value="C:chromosome"/>
    <property type="evidence" value="ECO:0007669"/>
    <property type="project" value="TreeGrafter"/>
</dbReference>
<dbReference type="PANTHER" id="PTHR33375">
    <property type="entry name" value="CHROMOSOME-PARTITIONING PROTEIN PARB-RELATED"/>
    <property type="match status" value="1"/>
</dbReference>
<evidence type="ECO:0000313" key="7">
    <source>
        <dbReference type="Proteomes" id="UP000238392"/>
    </source>
</evidence>
<organism evidence="6 7">
    <name type="scientific">Donghicola tyrosinivorans</name>
    <dbReference type="NCBI Taxonomy" id="1652492"/>
    <lineage>
        <taxon>Bacteria</taxon>
        <taxon>Pseudomonadati</taxon>
        <taxon>Pseudomonadota</taxon>
        <taxon>Alphaproteobacteria</taxon>
        <taxon>Rhodobacterales</taxon>
        <taxon>Roseobacteraceae</taxon>
        <taxon>Donghicola</taxon>
    </lineage>
</organism>
<reference evidence="6 7" key="1">
    <citation type="submission" date="2018-03" db="EMBL/GenBank/DDBJ databases">
        <title>Genomic Encyclopedia of Archaeal and Bacterial Type Strains, Phase II (KMG-II): from individual species to whole genera.</title>
        <authorList>
            <person name="Goeker M."/>
        </authorList>
    </citation>
    <scope>NUCLEOTIDE SEQUENCE [LARGE SCALE GENOMIC DNA]</scope>
    <source>
        <strain evidence="6 7">DSM 100212</strain>
    </source>
</reference>
<dbReference type="InterPro" id="IPR036086">
    <property type="entry name" value="ParB/Sulfiredoxin_sf"/>
</dbReference>
<dbReference type="Pfam" id="PF02195">
    <property type="entry name" value="ParB_N"/>
    <property type="match status" value="1"/>
</dbReference>
<dbReference type="GO" id="GO:0045881">
    <property type="term" value="P:positive regulation of sporulation resulting in formation of a cellular spore"/>
    <property type="evidence" value="ECO:0007669"/>
    <property type="project" value="TreeGrafter"/>
</dbReference>
<sequence>MNNDKKLKRGLGRGLSALMADVQPEQTPAGTAAPRRPDMLVPIERIEPNPEQPRRVFAPEALQDLANSIREKGVIQPLIVRVSPRDSNKYEIVAGERRWRASQMAQLHQLPILVRDFDDTEVLEVAIIENIQRADLNPVEEAAGYKQLMEKFGHTQERLAEALGKSRSYIANSMRLLQLPEDVIDHLQEGRLSTGHARALITSDHASELAKQIVVRGLSVRDTERLVKKAAQGETAPKPRQEKMVKAKGEKDADTIALEGDLSAALGMRVSVDHKEGTEEGTITVKYASLDQLDEICRRLSAVE</sequence>
<accession>A0A2T0WY57</accession>
<keyword evidence="2" id="KW-0159">Chromosome partition</keyword>
<dbReference type="GO" id="GO:0007059">
    <property type="term" value="P:chromosome segregation"/>
    <property type="evidence" value="ECO:0007669"/>
    <property type="project" value="UniProtKB-KW"/>
</dbReference>
<dbReference type="CDD" id="cd16393">
    <property type="entry name" value="SPO0J_N"/>
    <property type="match status" value="1"/>
</dbReference>
<evidence type="ECO:0000256" key="3">
    <source>
        <dbReference type="ARBA" id="ARBA00023125"/>
    </source>
</evidence>
<evidence type="ECO:0000259" key="5">
    <source>
        <dbReference type="SMART" id="SM00470"/>
    </source>
</evidence>
<dbReference type="Gene3D" id="3.90.1530.30">
    <property type="match status" value="1"/>
</dbReference>
<dbReference type="SUPFAM" id="SSF109709">
    <property type="entry name" value="KorB DNA-binding domain-like"/>
    <property type="match status" value="1"/>
</dbReference>
<dbReference type="PANTHER" id="PTHR33375:SF1">
    <property type="entry name" value="CHROMOSOME-PARTITIONING PROTEIN PARB-RELATED"/>
    <property type="match status" value="1"/>
</dbReference>
<dbReference type="InterPro" id="IPR004437">
    <property type="entry name" value="ParB/RepB/Spo0J"/>
</dbReference>
<dbReference type="NCBIfam" id="TIGR00180">
    <property type="entry name" value="parB_part"/>
    <property type="match status" value="1"/>
</dbReference>
<dbReference type="FunFam" id="1.10.10.2830:FF:000001">
    <property type="entry name" value="Chromosome partitioning protein ParB"/>
    <property type="match status" value="1"/>
</dbReference>
<evidence type="ECO:0000313" key="6">
    <source>
        <dbReference type="EMBL" id="PRY91611.1"/>
    </source>
</evidence>
<dbReference type="GO" id="GO:0003677">
    <property type="term" value="F:DNA binding"/>
    <property type="evidence" value="ECO:0007669"/>
    <property type="project" value="UniProtKB-KW"/>
</dbReference>
<dbReference type="AlphaFoldDB" id="A0A2T0WY57"/>
<dbReference type="CDD" id="cd00093">
    <property type="entry name" value="HTH_XRE"/>
    <property type="match status" value="1"/>
</dbReference>
<keyword evidence="7" id="KW-1185">Reference proteome</keyword>
<dbReference type="RefSeq" id="WP_106263279.1">
    <property type="nucleotide sequence ID" value="NZ_PVTQ01000003.1"/>
</dbReference>
<dbReference type="EMBL" id="PVTQ01000003">
    <property type="protein sequence ID" value="PRY91611.1"/>
    <property type="molecule type" value="Genomic_DNA"/>
</dbReference>
<comment type="function">
    <text evidence="4">Involved in chromosome partition. Localize to both poles of the predivisional cell following completion of DNA replication. Binds to the DNA origin of replication.</text>
</comment>
<dbReference type="FunFam" id="3.90.1530.30:FF:000001">
    <property type="entry name" value="Chromosome partitioning protein ParB"/>
    <property type="match status" value="1"/>
</dbReference>
<dbReference type="OrthoDB" id="9802051at2"/>
<dbReference type="Pfam" id="PF17762">
    <property type="entry name" value="HTH_ParB"/>
    <property type="match status" value="1"/>
</dbReference>
<protein>
    <submittedName>
        <fullName evidence="6">ParB family chromosome partitioning protein</fullName>
    </submittedName>
</protein>
<dbReference type="InterPro" id="IPR003115">
    <property type="entry name" value="ParB_N"/>
</dbReference>